<dbReference type="Proteomes" id="UP000774326">
    <property type="component" value="Unassembled WGS sequence"/>
</dbReference>
<reference evidence="1" key="1">
    <citation type="journal article" date="2021" name="Open Biol.">
        <title>Shared evolutionary footprints suggest mitochondrial oxidative damage underlies multiple complex I losses in fungi.</title>
        <authorList>
            <person name="Schikora-Tamarit M.A."/>
            <person name="Marcet-Houben M."/>
            <person name="Nosek J."/>
            <person name="Gabaldon T."/>
        </authorList>
    </citation>
    <scope>NUCLEOTIDE SEQUENCE</scope>
    <source>
        <strain evidence="1">CBS2887</strain>
    </source>
</reference>
<dbReference type="EMBL" id="JAEUBG010000445">
    <property type="protein sequence ID" value="KAH3688266.1"/>
    <property type="molecule type" value="Genomic_DNA"/>
</dbReference>
<evidence type="ECO:0000313" key="2">
    <source>
        <dbReference type="Proteomes" id="UP000774326"/>
    </source>
</evidence>
<dbReference type="AlphaFoldDB" id="A0A9P8TS51"/>
<accession>A0A9P8TS51</accession>
<sequence length="171" mass="18749">MLNSPPVKAVTKSISFSITKSSPDLLKMRCFFSWTTKTTSPGVTPGSWSPSPLKTILWPSLKPGSMCTCNTFLSVWVFLPLQVLQRSFGSTMSPEPEQVSQWTCILWIIGPICLVTNLIPLPPQTVHFLTAPALPPRPSQGLQRTVLFKAILATRPLYSSSKVAPMACLMS</sequence>
<keyword evidence="2" id="KW-1185">Reference proteome</keyword>
<proteinExistence type="predicted"/>
<gene>
    <name evidence="1" type="ORF">WICPIJ_000737</name>
</gene>
<name>A0A9P8TS51_WICPI</name>
<evidence type="ECO:0000313" key="1">
    <source>
        <dbReference type="EMBL" id="KAH3688266.1"/>
    </source>
</evidence>
<reference evidence="1" key="2">
    <citation type="submission" date="2021-01" db="EMBL/GenBank/DDBJ databases">
        <authorList>
            <person name="Schikora-Tamarit M.A."/>
        </authorList>
    </citation>
    <scope>NUCLEOTIDE SEQUENCE</scope>
    <source>
        <strain evidence="1">CBS2887</strain>
    </source>
</reference>
<organism evidence="1 2">
    <name type="scientific">Wickerhamomyces pijperi</name>
    <name type="common">Yeast</name>
    <name type="synonym">Pichia pijperi</name>
    <dbReference type="NCBI Taxonomy" id="599730"/>
    <lineage>
        <taxon>Eukaryota</taxon>
        <taxon>Fungi</taxon>
        <taxon>Dikarya</taxon>
        <taxon>Ascomycota</taxon>
        <taxon>Saccharomycotina</taxon>
        <taxon>Saccharomycetes</taxon>
        <taxon>Phaffomycetales</taxon>
        <taxon>Wickerhamomycetaceae</taxon>
        <taxon>Wickerhamomyces</taxon>
    </lineage>
</organism>
<protein>
    <submittedName>
        <fullName evidence="1">Uncharacterized protein</fullName>
    </submittedName>
</protein>
<comment type="caution">
    <text evidence="1">The sequence shown here is derived from an EMBL/GenBank/DDBJ whole genome shotgun (WGS) entry which is preliminary data.</text>
</comment>